<comment type="subcellular location">
    <subcellularLocation>
        <location evidence="1">Cell outer membrane</location>
    </subcellularLocation>
</comment>
<evidence type="ECO:0000256" key="4">
    <source>
        <dbReference type="PROSITE-ProRule" id="PRU00473"/>
    </source>
</evidence>
<feature type="region of interest" description="Disordered" evidence="6">
    <location>
        <begin position="271"/>
        <end position="295"/>
    </location>
</feature>
<evidence type="ECO:0000313" key="9">
    <source>
        <dbReference type="EMBL" id="KYG67828.1"/>
    </source>
</evidence>
<protein>
    <recommendedName>
        <fullName evidence="8">OmpA-like domain-containing protein</fullName>
    </recommendedName>
</protein>
<dbReference type="Gene3D" id="3.30.1330.60">
    <property type="entry name" value="OmpA-like domain"/>
    <property type="match status" value="1"/>
</dbReference>
<dbReference type="Proteomes" id="UP000075799">
    <property type="component" value="Unassembled WGS sequence"/>
</dbReference>
<dbReference type="InterPro" id="IPR050330">
    <property type="entry name" value="Bact_OuterMem_StrucFunc"/>
</dbReference>
<dbReference type="PRINTS" id="PR01021">
    <property type="entry name" value="OMPADOMAIN"/>
</dbReference>
<dbReference type="OrthoDB" id="5291234at2"/>
<gene>
    <name evidence="9" type="ORF">AZI87_00665</name>
</gene>
<dbReference type="EMBL" id="LUKD01000001">
    <property type="protein sequence ID" value="KYG67828.1"/>
    <property type="molecule type" value="Genomic_DNA"/>
</dbReference>
<evidence type="ECO:0000313" key="10">
    <source>
        <dbReference type="Proteomes" id="UP000075799"/>
    </source>
</evidence>
<feature type="compositionally biased region" description="Low complexity" evidence="6">
    <location>
        <begin position="276"/>
        <end position="292"/>
    </location>
</feature>
<dbReference type="PANTHER" id="PTHR30329">
    <property type="entry name" value="STATOR ELEMENT OF FLAGELLAR MOTOR COMPLEX"/>
    <property type="match status" value="1"/>
</dbReference>
<feature type="coiled-coil region" evidence="5">
    <location>
        <begin position="64"/>
        <end position="118"/>
    </location>
</feature>
<dbReference type="RefSeq" id="WP_063204532.1">
    <property type="nucleotide sequence ID" value="NZ_LUKD01000001.1"/>
</dbReference>
<dbReference type="InterPro" id="IPR006665">
    <property type="entry name" value="OmpA-like"/>
</dbReference>
<keyword evidence="7" id="KW-0732">Signal</keyword>
<name>A0A161PRK8_BDEBC</name>
<dbReference type="CDD" id="cd07185">
    <property type="entry name" value="OmpA_C-like"/>
    <property type="match status" value="1"/>
</dbReference>
<evidence type="ECO:0000256" key="3">
    <source>
        <dbReference type="ARBA" id="ARBA00023237"/>
    </source>
</evidence>
<evidence type="ECO:0000256" key="5">
    <source>
        <dbReference type="SAM" id="Coils"/>
    </source>
</evidence>
<dbReference type="InterPro" id="IPR036737">
    <property type="entry name" value="OmpA-like_sf"/>
</dbReference>
<dbReference type="SUPFAM" id="SSF103088">
    <property type="entry name" value="OmpA-like"/>
    <property type="match status" value="1"/>
</dbReference>
<reference evidence="9 10" key="1">
    <citation type="submission" date="2016-03" db="EMBL/GenBank/DDBJ databases">
        <authorList>
            <person name="Ploux O."/>
        </authorList>
    </citation>
    <scope>NUCLEOTIDE SEQUENCE [LARGE SCALE GENOMIC DNA]</scope>
    <source>
        <strain evidence="9 10">EC13</strain>
    </source>
</reference>
<dbReference type="GO" id="GO:0009279">
    <property type="term" value="C:cell outer membrane"/>
    <property type="evidence" value="ECO:0007669"/>
    <property type="project" value="UniProtKB-SubCell"/>
</dbReference>
<feature type="chain" id="PRO_5007824954" description="OmpA-like domain-containing protein" evidence="7">
    <location>
        <begin position="23"/>
        <end position="448"/>
    </location>
</feature>
<evidence type="ECO:0000259" key="8">
    <source>
        <dbReference type="PROSITE" id="PS51123"/>
    </source>
</evidence>
<evidence type="ECO:0000256" key="6">
    <source>
        <dbReference type="SAM" id="MobiDB-lite"/>
    </source>
</evidence>
<dbReference type="InterPro" id="IPR006664">
    <property type="entry name" value="OMP_bac"/>
</dbReference>
<dbReference type="PANTHER" id="PTHR30329:SF21">
    <property type="entry name" value="LIPOPROTEIN YIAD-RELATED"/>
    <property type="match status" value="1"/>
</dbReference>
<comment type="caution">
    <text evidence="9">The sequence shown here is derived from an EMBL/GenBank/DDBJ whole genome shotgun (WGS) entry which is preliminary data.</text>
</comment>
<keyword evidence="5" id="KW-0175">Coiled coil</keyword>
<evidence type="ECO:0000256" key="7">
    <source>
        <dbReference type="SAM" id="SignalP"/>
    </source>
</evidence>
<feature type="region of interest" description="Disordered" evidence="6">
    <location>
        <begin position="423"/>
        <end position="448"/>
    </location>
</feature>
<keyword evidence="3" id="KW-0998">Cell outer membrane</keyword>
<evidence type="ECO:0000256" key="2">
    <source>
        <dbReference type="ARBA" id="ARBA00023136"/>
    </source>
</evidence>
<organism evidence="9 10">
    <name type="scientific">Bdellovibrio bacteriovorus</name>
    <dbReference type="NCBI Taxonomy" id="959"/>
    <lineage>
        <taxon>Bacteria</taxon>
        <taxon>Pseudomonadati</taxon>
        <taxon>Bdellovibrionota</taxon>
        <taxon>Bdellovibrionia</taxon>
        <taxon>Bdellovibrionales</taxon>
        <taxon>Pseudobdellovibrionaceae</taxon>
        <taxon>Bdellovibrio</taxon>
    </lineage>
</organism>
<feature type="compositionally biased region" description="Polar residues" evidence="6">
    <location>
        <begin position="429"/>
        <end position="438"/>
    </location>
</feature>
<sequence length="448" mass="49744">MRSRINKYLAALVLTLAAAGCATTPPNVTSIPNSANPTTEIEKTDQLLKEAQDRQVDALSPENYADAKKALDKAKEKKAKNKSNEDILEQVSYSRAWLEQANSKAELAQTSMKDITDARAGALRAGAPQMFEKDWKKADKQLESITKSIEKGNLKPADKKGEDLTAFYRDLEIKSVKKSHLEKAEDNIKSAKKDGAEKRAPKTYSLAQMKYENAEKLINSDPRNSEAIRRASEDANRESVHLLDVTRKVNAGNTEDLVLLSERQQRTISSLKNEYSSTEQELQSSQQQLSQSEQERVALVGRQAELEKTQELSEKADKLRKEFKPNEAEVYVENGKLMVRLKGLQFASNKSTLNPKSQALLKKVDAALTDIDASKVTVEGHTDSTGSFEKNKELSEQRAEAVQKYLVTNGAVAEEKVEAVGVGPEKPISDNTTPQGRAQNRRIDLVIE</sequence>
<feature type="domain" description="OmpA-like" evidence="8">
    <location>
        <begin position="333"/>
        <end position="448"/>
    </location>
</feature>
<dbReference type="PROSITE" id="PS51257">
    <property type="entry name" value="PROKAR_LIPOPROTEIN"/>
    <property type="match status" value="1"/>
</dbReference>
<dbReference type="AlphaFoldDB" id="A0A161PRK8"/>
<evidence type="ECO:0000256" key="1">
    <source>
        <dbReference type="ARBA" id="ARBA00004442"/>
    </source>
</evidence>
<proteinExistence type="predicted"/>
<feature type="signal peptide" evidence="7">
    <location>
        <begin position="1"/>
        <end position="22"/>
    </location>
</feature>
<keyword evidence="2 4" id="KW-0472">Membrane</keyword>
<dbReference type="Pfam" id="PF00691">
    <property type="entry name" value="OmpA"/>
    <property type="match status" value="1"/>
</dbReference>
<dbReference type="PROSITE" id="PS51123">
    <property type="entry name" value="OMPA_2"/>
    <property type="match status" value="1"/>
</dbReference>
<accession>A0A161PRK8</accession>